<comment type="similarity">
    <text evidence="1">Belongs to the AHA1 family.</text>
</comment>
<dbReference type="Pfam" id="PF08327">
    <property type="entry name" value="AHSA1"/>
    <property type="match status" value="1"/>
</dbReference>
<evidence type="ECO:0000259" key="2">
    <source>
        <dbReference type="Pfam" id="PF08327"/>
    </source>
</evidence>
<sequence length="163" mass="18090">MTVRDHAIDRDALTLTFVAEFTAPVERVWQVWADPRQLERWWGPPEWPATFTRHELEPGGEMRYVMTGPDGETSAGWWRMTDVDAPHRLAFDDGFADADGNPVPDMPVTHAEARLEDAGEGTTRMTLVSTFPSLEALDELAQMGMVEGMSSAMAQIDALLAEG</sequence>
<protein>
    <submittedName>
        <fullName evidence="3">Activator of HSP90 ATPase 1 family protein</fullName>
    </submittedName>
</protein>
<dbReference type="KEGG" id="malk:MalAC0309_1227"/>
<organism evidence="3 4">
    <name type="scientific">Microcella alkaliphila</name>
    <dbReference type="NCBI Taxonomy" id="279828"/>
    <lineage>
        <taxon>Bacteria</taxon>
        <taxon>Bacillati</taxon>
        <taxon>Actinomycetota</taxon>
        <taxon>Actinomycetes</taxon>
        <taxon>Micrococcales</taxon>
        <taxon>Microbacteriaceae</taxon>
        <taxon>Microcella</taxon>
    </lineage>
</organism>
<dbReference type="SUPFAM" id="SSF55961">
    <property type="entry name" value="Bet v1-like"/>
    <property type="match status" value="1"/>
</dbReference>
<dbReference type="OrthoDB" id="3365660at2"/>
<dbReference type="RefSeq" id="WP_096421214.1">
    <property type="nucleotide sequence ID" value="NZ_AP017315.1"/>
</dbReference>
<dbReference type="InterPro" id="IPR023393">
    <property type="entry name" value="START-like_dom_sf"/>
</dbReference>
<dbReference type="CDD" id="cd07814">
    <property type="entry name" value="SRPBCC_CalC_Aha1-like"/>
    <property type="match status" value="1"/>
</dbReference>
<evidence type="ECO:0000313" key="4">
    <source>
        <dbReference type="Proteomes" id="UP000218965"/>
    </source>
</evidence>
<dbReference type="InterPro" id="IPR013538">
    <property type="entry name" value="ASHA1/2-like_C"/>
</dbReference>
<proteinExistence type="inferred from homology"/>
<evidence type="ECO:0000313" key="3">
    <source>
        <dbReference type="EMBL" id="BAU32084.1"/>
    </source>
</evidence>
<name>A0A0U5B8A3_9MICO</name>
<gene>
    <name evidence="3" type="ORF">MalAC0309_1227</name>
</gene>
<feature type="domain" description="Activator of Hsp90 ATPase homologue 1/2-like C-terminal" evidence="2">
    <location>
        <begin position="23"/>
        <end position="160"/>
    </location>
</feature>
<dbReference type="Gene3D" id="3.30.530.20">
    <property type="match status" value="1"/>
</dbReference>
<dbReference type="Proteomes" id="UP000218965">
    <property type="component" value="Chromosome"/>
</dbReference>
<reference evidence="4" key="1">
    <citation type="submission" date="2015-12" db="EMBL/GenBank/DDBJ databases">
        <authorList>
            <person name="Shamseldin A."/>
            <person name="Moawad H."/>
            <person name="Abd El-Rahim W.M."/>
            <person name="Sadowsky M.J."/>
        </authorList>
    </citation>
    <scope>NUCLEOTIDE SEQUENCE [LARGE SCALE GENOMIC DNA]</scope>
    <source>
        <strain evidence="4">JAM AC0309</strain>
    </source>
</reference>
<accession>A0A0U5B8A3</accession>
<dbReference type="AlphaFoldDB" id="A0A0U5B8A3"/>
<reference evidence="3 4" key="2">
    <citation type="submission" date="2016-01" db="EMBL/GenBank/DDBJ databases">
        <title>Microcella alkaliphila JAM AC0309 whole genome shotgun sequence.</title>
        <authorList>
            <person name="Kurata A."/>
            <person name="Hirose Y."/>
            <person name="Kishimoto N."/>
            <person name="Kobayashi T."/>
        </authorList>
    </citation>
    <scope>NUCLEOTIDE SEQUENCE [LARGE SCALE GENOMIC DNA]</scope>
    <source>
        <strain evidence="3 4">JAM AC0309</strain>
    </source>
</reference>
<evidence type="ECO:0000256" key="1">
    <source>
        <dbReference type="ARBA" id="ARBA00006817"/>
    </source>
</evidence>
<dbReference type="EMBL" id="AP017315">
    <property type="protein sequence ID" value="BAU32084.1"/>
    <property type="molecule type" value="Genomic_DNA"/>
</dbReference>